<evidence type="ECO:0000256" key="1">
    <source>
        <dbReference type="ARBA" id="ARBA00022679"/>
    </source>
</evidence>
<protein>
    <submittedName>
        <fullName evidence="5">GNAT family N-acetyltransferase</fullName>
    </submittedName>
</protein>
<dbReference type="AlphaFoldDB" id="A0A3Q9KQE8"/>
<dbReference type="InterPro" id="IPR016181">
    <property type="entry name" value="Acyl_CoA_acyltransferase"/>
</dbReference>
<evidence type="ECO:0000259" key="4">
    <source>
        <dbReference type="PROSITE" id="PS51186"/>
    </source>
</evidence>
<name>A0A3Q9KQE8_STRGD</name>
<proteinExistence type="predicted"/>
<dbReference type="Proteomes" id="UP000271291">
    <property type="component" value="Chromosome"/>
</dbReference>
<keyword evidence="1 5" id="KW-0808">Transferase</keyword>
<keyword evidence="8" id="KW-1185">Reference proteome</keyword>
<dbReference type="Gene3D" id="3.40.630.30">
    <property type="match status" value="1"/>
</dbReference>
<dbReference type="PANTHER" id="PTHR43420">
    <property type="entry name" value="ACETYLTRANSFERASE"/>
    <property type="match status" value="1"/>
</dbReference>
<dbReference type="InterPro" id="IPR000182">
    <property type="entry name" value="GNAT_dom"/>
</dbReference>
<feature type="region of interest" description="Disordered" evidence="3">
    <location>
        <begin position="265"/>
        <end position="292"/>
    </location>
</feature>
<feature type="region of interest" description="Disordered" evidence="3">
    <location>
        <begin position="1"/>
        <end position="51"/>
    </location>
</feature>
<evidence type="ECO:0000313" key="6">
    <source>
        <dbReference type="EMBL" id="QCN89496.1"/>
    </source>
</evidence>
<reference evidence="5 7" key="2">
    <citation type="submission" date="2018-12" db="EMBL/GenBank/DDBJ databases">
        <title>Streptomyces griseoviridis F1-27 complete genome.</title>
        <authorList>
            <person name="Mariita R.M."/>
            <person name="Sello J.K."/>
        </authorList>
    </citation>
    <scope>NUCLEOTIDE SEQUENCE [LARGE SCALE GENOMIC DNA]</scope>
    <source>
        <strain evidence="5 7">F1-27</strain>
    </source>
</reference>
<feature type="compositionally biased region" description="Pro residues" evidence="3">
    <location>
        <begin position="8"/>
        <end position="22"/>
    </location>
</feature>
<dbReference type="EMBL" id="CP034687">
    <property type="protein sequence ID" value="AZS83648.1"/>
    <property type="molecule type" value="Genomic_DNA"/>
</dbReference>
<accession>A0A3Q9KQE8</accession>
<dbReference type="Proteomes" id="UP000501753">
    <property type="component" value="Chromosome"/>
</dbReference>
<dbReference type="CDD" id="cd04301">
    <property type="entry name" value="NAT_SF"/>
    <property type="match status" value="1"/>
</dbReference>
<dbReference type="OrthoDB" id="9797456at2"/>
<feature type="domain" description="N-acetyltransferase" evidence="4">
    <location>
        <begin position="138"/>
        <end position="267"/>
    </location>
</feature>
<dbReference type="KEGG" id="sgd:ELQ87_04565"/>
<evidence type="ECO:0000313" key="8">
    <source>
        <dbReference type="Proteomes" id="UP000501753"/>
    </source>
</evidence>
<dbReference type="EMBL" id="CP029078">
    <property type="protein sequence ID" value="QCN89496.1"/>
    <property type="molecule type" value="Genomic_DNA"/>
</dbReference>
<dbReference type="GO" id="GO:0016747">
    <property type="term" value="F:acyltransferase activity, transferring groups other than amino-acyl groups"/>
    <property type="evidence" value="ECO:0007669"/>
    <property type="project" value="InterPro"/>
</dbReference>
<sequence length="292" mass="30599">MSTAPAPATAPSPAPATAPAPAAPGSDLLTPAPSDLQDDPGDPSHPLDNPAWAALTGPHAHFAERVGRAARYPADVAPFHAVSDPRDPRAWADLARLVGPGGIASVRGVTGGPAGWETVRTGYGVQLVDTALRAEDDPEAVRLGPDDVPEILDLVARTEPGPYLPRTVELGTYLGIRRHGRLIALAGERLRPAGWTEISAVCTDPAHRGQGLATRLVRAVAAGVRARGEQPFLHAAADNTDAIRLYESIGFTLRRRTVFTRVRRTAAAEPAGTSAPSERPRAIRAAAQEETA</sequence>
<organism evidence="5 7">
    <name type="scientific">Streptomyces griseoviridis</name>
    <dbReference type="NCBI Taxonomy" id="45398"/>
    <lineage>
        <taxon>Bacteria</taxon>
        <taxon>Bacillati</taxon>
        <taxon>Actinomycetota</taxon>
        <taxon>Actinomycetes</taxon>
        <taxon>Kitasatosporales</taxon>
        <taxon>Streptomycetaceae</taxon>
        <taxon>Streptomyces</taxon>
    </lineage>
</organism>
<dbReference type="InterPro" id="IPR013653">
    <property type="entry name" value="GCN5-like_dom"/>
</dbReference>
<dbReference type="RefSeq" id="WP_127176559.1">
    <property type="nucleotide sequence ID" value="NZ_CP029078.1"/>
</dbReference>
<dbReference type="Pfam" id="PF08445">
    <property type="entry name" value="FR47"/>
    <property type="match status" value="1"/>
</dbReference>
<dbReference type="SUPFAM" id="SSF55729">
    <property type="entry name" value="Acyl-CoA N-acyltransferases (Nat)"/>
    <property type="match status" value="1"/>
</dbReference>
<evidence type="ECO:0000313" key="7">
    <source>
        <dbReference type="Proteomes" id="UP000271291"/>
    </source>
</evidence>
<evidence type="ECO:0000313" key="5">
    <source>
        <dbReference type="EMBL" id="AZS83648.1"/>
    </source>
</evidence>
<keyword evidence="2" id="KW-0012">Acyltransferase</keyword>
<evidence type="ECO:0000256" key="2">
    <source>
        <dbReference type="ARBA" id="ARBA00023315"/>
    </source>
</evidence>
<dbReference type="PANTHER" id="PTHR43420:SF3">
    <property type="entry name" value="N-ACETYLTRANSFERASE DOMAIN-CONTAINING PROTEIN"/>
    <property type="match status" value="1"/>
</dbReference>
<dbReference type="InterPro" id="IPR050680">
    <property type="entry name" value="YpeA/RimI_acetyltransf"/>
</dbReference>
<reference evidence="6 8" key="1">
    <citation type="submission" date="2018-04" db="EMBL/GenBank/DDBJ databases">
        <title>Complete genome sequences of Streptomyces griseoviridis K61 and characterization of antagonistic properties of biological control agents.</title>
        <authorList>
            <person name="Mariita R.M."/>
            <person name="Sello J.K."/>
        </authorList>
    </citation>
    <scope>NUCLEOTIDE SEQUENCE [LARGE SCALE GENOMIC DNA]</scope>
    <source>
        <strain evidence="6 8">K61</strain>
    </source>
</reference>
<dbReference type="PROSITE" id="PS51186">
    <property type="entry name" value="GNAT"/>
    <property type="match status" value="1"/>
</dbReference>
<evidence type="ECO:0000256" key="3">
    <source>
        <dbReference type="SAM" id="MobiDB-lite"/>
    </source>
</evidence>
<gene>
    <name evidence="6" type="ORF">DDJ31_34790</name>
    <name evidence="5" type="ORF">ELQ87_04565</name>
</gene>